<evidence type="ECO:0000313" key="2">
    <source>
        <dbReference type="EMBL" id="KAH3858288.1"/>
    </source>
</evidence>
<evidence type="ECO:0000256" key="1">
    <source>
        <dbReference type="SAM" id="MobiDB-lite"/>
    </source>
</evidence>
<evidence type="ECO:0000313" key="3">
    <source>
        <dbReference type="Proteomes" id="UP000828390"/>
    </source>
</evidence>
<sequence>MPKYAHRLPKFEDSDAPSGSSETTGKGKRHATRPNTRPEQSASNDFKSFGYHLNRLGSQVTAFVNSSDYAMSKEGREAYTK</sequence>
<keyword evidence="3" id="KW-1185">Reference proteome</keyword>
<accession>A0A9D4LIF5</accession>
<gene>
    <name evidence="2" type="ORF">DPMN_100910</name>
</gene>
<dbReference type="EMBL" id="JAIWYP010000003">
    <property type="protein sequence ID" value="KAH3858288.1"/>
    <property type="molecule type" value="Genomic_DNA"/>
</dbReference>
<protein>
    <submittedName>
        <fullName evidence="2">Uncharacterized protein</fullName>
    </submittedName>
</protein>
<comment type="caution">
    <text evidence="2">The sequence shown here is derived from an EMBL/GenBank/DDBJ whole genome shotgun (WGS) entry which is preliminary data.</text>
</comment>
<reference evidence="2" key="1">
    <citation type="journal article" date="2019" name="bioRxiv">
        <title>The Genome of the Zebra Mussel, Dreissena polymorpha: A Resource for Invasive Species Research.</title>
        <authorList>
            <person name="McCartney M.A."/>
            <person name="Auch B."/>
            <person name="Kono T."/>
            <person name="Mallez S."/>
            <person name="Zhang Y."/>
            <person name="Obille A."/>
            <person name="Becker A."/>
            <person name="Abrahante J.E."/>
            <person name="Garbe J."/>
            <person name="Badalamenti J.P."/>
            <person name="Herman A."/>
            <person name="Mangelson H."/>
            <person name="Liachko I."/>
            <person name="Sullivan S."/>
            <person name="Sone E.D."/>
            <person name="Koren S."/>
            <person name="Silverstein K.A.T."/>
            <person name="Beckman K.B."/>
            <person name="Gohl D.M."/>
        </authorList>
    </citation>
    <scope>NUCLEOTIDE SEQUENCE</scope>
    <source>
        <strain evidence="2">Duluth1</strain>
        <tissue evidence="2">Whole animal</tissue>
    </source>
</reference>
<organism evidence="2 3">
    <name type="scientific">Dreissena polymorpha</name>
    <name type="common">Zebra mussel</name>
    <name type="synonym">Mytilus polymorpha</name>
    <dbReference type="NCBI Taxonomy" id="45954"/>
    <lineage>
        <taxon>Eukaryota</taxon>
        <taxon>Metazoa</taxon>
        <taxon>Spiralia</taxon>
        <taxon>Lophotrochozoa</taxon>
        <taxon>Mollusca</taxon>
        <taxon>Bivalvia</taxon>
        <taxon>Autobranchia</taxon>
        <taxon>Heteroconchia</taxon>
        <taxon>Euheterodonta</taxon>
        <taxon>Imparidentia</taxon>
        <taxon>Neoheterodontei</taxon>
        <taxon>Myida</taxon>
        <taxon>Dreissenoidea</taxon>
        <taxon>Dreissenidae</taxon>
        <taxon>Dreissena</taxon>
    </lineage>
</organism>
<name>A0A9D4LIF5_DREPO</name>
<feature type="compositionally biased region" description="Polar residues" evidence="1">
    <location>
        <begin position="33"/>
        <end position="46"/>
    </location>
</feature>
<reference evidence="2" key="2">
    <citation type="submission" date="2020-11" db="EMBL/GenBank/DDBJ databases">
        <authorList>
            <person name="McCartney M.A."/>
            <person name="Auch B."/>
            <person name="Kono T."/>
            <person name="Mallez S."/>
            <person name="Becker A."/>
            <person name="Gohl D.M."/>
            <person name="Silverstein K.A.T."/>
            <person name="Koren S."/>
            <person name="Bechman K.B."/>
            <person name="Herman A."/>
            <person name="Abrahante J.E."/>
            <person name="Garbe J."/>
        </authorList>
    </citation>
    <scope>NUCLEOTIDE SEQUENCE</scope>
    <source>
        <strain evidence="2">Duluth1</strain>
        <tissue evidence="2">Whole animal</tissue>
    </source>
</reference>
<proteinExistence type="predicted"/>
<dbReference type="Proteomes" id="UP000828390">
    <property type="component" value="Unassembled WGS sequence"/>
</dbReference>
<feature type="region of interest" description="Disordered" evidence="1">
    <location>
        <begin position="1"/>
        <end position="46"/>
    </location>
</feature>
<dbReference type="AlphaFoldDB" id="A0A9D4LIF5"/>